<accession>A0ABZ2K9H1</accession>
<dbReference type="RefSeq" id="WP_394845948.1">
    <property type="nucleotide sequence ID" value="NZ_CP089982.1"/>
</dbReference>
<evidence type="ECO:0000313" key="2">
    <source>
        <dbReference type="Proteomes" id="UP001379533"/>
    </source>
</evidence>
<name>A0ABZ2K9H1_9BACT</name>
<sequence>MSKLPRVNVMDKQIAVAVEEERKNGESLGPEALEAVNGGRLSWGWALPMYGVGLIFKMKNWRRRH</sequence>
<evidence type="ECO:0000313" key="1">
    <source>
        <dbReference type="EMBL" id="WXA95341.1"/>
    </source>
</evidence>
<dbReference type="Proteomes" id="UP001379533">
    <property type="component" value="Chromosome"/>
</dbReference>
<gene>
    <name evidence="1" type="ORF">LZC95_00610</name>
</gene>
<protein>
    <submittedName>
        <fullName evidence="1">Uncharacterized protein</fullName>
    </submittedName>
</protein>
<keyword evidence="2" id="KW-1185">Reference proteome</keyword>
<reference evidence="1 2" key="1">
    <citation type="submission" date="2021-12" db="EMBL/GenBank/DDBJ databases">
        <title>Discovery of the Pendulisporaceae a myxobacterial family with distinct sporulation behavior and unique specialized metabolism.</title>
        <authorList>
            <person name="Garcia R."/>
            <person name="Popoff A."/>
            <person name="Bader C.D."/>
            <person name="Loehr J."/>
            <person name="Walesch S."/>
            <person name="Walt C."/>
            <person name="Boldt J."/>
            <person name="Bunk B."/>
            <person name="Haeckl F.J.F.P.J."/>
            <person name="Gunesch A.P."/>
            <person name="Birkelbach J."/>
            <person name="Nuebel U."/>
            <person name="Pietschmann T."/>
            <person name="Bach T."/>
            <person name="Mueller R."/>
        </authorList>
    </citation>
    <scope>NUCLEOTIDE SEQUENCE [LARGE SCALE GENOMIC DNA]</scope>
    <source>
        <strain evidence="1 2">MSr12523</strain>
    </source>
</reference>
<organism evidence="1 2">
    <name type="scientific">Pendulispora brunnea</name>
    <dbReference type="NCBI Taxonomy" id="2905690"/>
    <lineage>
        <taxon>Bacteria</taxon>
        <taxon>Pseudomonadati</taxon>
        <taxon>Myxococcota</taxon>
        <taxon>Myxococcia</taxon>
        <taxon>Myxococcales</taxon>
        <taxon>Sorangiineae</taxon>
        <taxon>Pendulisporaceae</taxon>
        <taxon>Pendulispora</taxon>
    </lineage>
</organism>
<proteinExistence type="predicted"/>
<dbReference type="EMBL" id="CP089982">
    <property type="protein sequence ID" value="WXA95341.1"/>
    <property type="molecule type" value="Genomic_DNA"/>
</dbReference>